<dbReference type="SUPFAM" id="SSF63817">
    <property type="entry name" value="Sortase"/>
    <property type="match status" value="1"/>
</dbReference>
<dbReference type="NCBIfam" id="TIGR01076">
    <property type="entry name" value="sortase_fam"/>
    <property type="match status" value="1"/>
</dbReference>
<organism evidence="4 5">
    <name type="scientific">Anoxybacillus flavithermus</name>
    <dbReference type="NCBI Taxonomy" id="33934"/>
    <lineage>
        <taxon>Bacteria</taxon>
        <taxon>Bacillati</taxon>
        <taxon>Bacillota</taxon>
        <taxon>Bacilli</taxon>
        <taxon>Bacillales</taxon>
        <taxon>Anoxybacillaceae</taxon>
        <taxon>Anoxybacillus</taxon>
    </lineage>
</organism>
<keyword evidence="3" id="KW-0812">Transmembrane</keyword>
<accession>A0A178TJN8</accession>
<feature type="active site" description="Acyl-thioester intermediate" evidence="2">
    <location>
        <position position="206"/>
    </location>
</feature>
<comment type="caution">
    <text evidence="4">The sequence shown here is derived from an EMBL/GenBank/DDBJ whole genome shotgun (WGS) entry which is preliminary data.</text>
</comment>
<feature type="transmembrane region" description="Helical" evidence="3">
    <location>
        <begin position="249"/>
        <end position="272"/>
    </location>
</feature>
<dbReference type="Pfam" id="PF04203">
    <property type="entry name" value="Sortase"/>
    <property type="match status" value="1"/>
</dbReference>
<gene>
    <name evidence="4" type="ORF">TAF16_0613</name>
</gene>
<dbReference type="InterPro" id="IPR023365">
    <property type="entry name" value="Sortase_dom-sf"/>
</dbReference>
<name>A0A178TJN8_9BACL</name>
<feature type="active site" description="Proton donor/acceptor" evidence="2">
    <location>
        <position position="144"/>
    </location>
</feature>
<dbReference type="PATRIC" id="fig|33934.7.peg.380"/>
<dbReference type="CDD" id="cd05827">
    <property type="entry name" value="Sortase_C"/>
    <property type="match status" value="1"/>
</dbReference>
<dbReference type="Proteomes" id="UP000078336">
    <property type="component" value="Unassembled WGS sequence"/>
</dbReference>
<evidence type="ECO:0000256" key="1">
    <source>
        <dbReference type="ARBA" id="ARBA00022801"/>
    </source>
</evidence>
<keyword evidence="3" id="KW-1133">Transmembrane helix</keyword>
<reference evidence="4 5" key="1">
    <citation type="submission" date="2016-03" db="EMBL/GenBank/DDBJ databases">
        <title>Spore heat resistance.</title>
        <authorList>
            <person name="Boekhorst J."/>
            <person name="Berendsen E.M."/>
            <person name="Wells-Bennik M.H."/>
            <person name="Kuipers O.P."/>
        </authorList>
    </citation>
    <scope>NUCLEOTIDE SEQUENCE [LARGE SCALE GENOMIC DNA]</scope>
    <source>
        <strain evidence="4 5">AF16</strain>
    </source>
</reference>
<dbReference type="GO" id="GO:0016787">
    <property type="term" value="F:hydrolase activity"/>
    <property type="evidence" value="ECO:0007669"/>
    <property type="project" value="UniProtKB-KW"/>
</dbReference>
<evidence type="ECO:0000313" key="5">
    <source>
        <dbReference type="Proteomes" id="UP000078336"/>
    </source>
</evidence>
<protein>
    <submittedName>
        <fullName evidence="4">Sortase A LPXTG specific</fullName>
    </submittedName>
</protein>
<dbReference type="InterPro" id="IPR042002">
    <property type="entry name" value="Sortase_C"/>
</dbReference>
<evidence type="ECO:0000256" key="2">
    <source>
        <dbReference type="PIRSR" id="PIRSR605754-1"/>
    </source>
</evidence>
<dbReference type="AlphaFoldDB" id="A0A178TJN8"/>
<keyword evidence="1" id="KW-0378">Hydrolase</keyword>
<proteinExistence type="predicted"/>
<dbReference type="NCBIfam" id="NF033745">
    <property type="entry name" value="class_C_sortase"/>
    <property type="match status" value="1"/>
</dbReference>
<keyword evidence="3" id="KW-0472">Membrane</keyword>
<dbReference type="OrthoDB" id="154054at2"/>
<sequence>MKKSKSIFFRLLLLIGCSIFFYPTISDYVNSITQSRAIVEYQEALSQLEGMEIEKIKEKADKYNQNLLKIEHPLSNPLSLKGYKENLDPFKNGMMGTVIIDKINVNLPIYHGVNEGVLQVGVGHLPGSSLPVGGKGTHAVITTHSGLPSAKLFTDLNKLKIGDEFTLSVLGDNLTYKINQIITVLPKEVEALKIEEDKDYVTMVTCTPYGINTHRLLVRGERVIKDTNHKEAKTLEKAEKSIKTHLIKMIFFLIVFLIILFTIIKDLISLIINRKKHKNQDKN</sequence>
<dbReference type="RefSeq" id="WP_064214012.1">
    <property type="nucleotide sequence ID" value="NZ_LUCQ01000048.1"/>
</dbReference>
<dbReference type="InterPro" id="IPR005754">
    <property type="entry name" value="Sortase"/>
</dbReference>
<evidence type="ECO:0000256" key="3">
    <source>
        <dbReference type="SAM" id="Phobius"/>
    </source>
</evidence>
<keyword evidence="5" id="KW-1185">Reference proteome</keyword>
<evidence type="ECO:0000313" key="4">
    <source>
        <dbReference type="EMBL" id="OAO81563.1"/>
    </source>
</evidence>
<dbReference type="Gene3D" id="2.40.260.10">
    <property type="entry name" value="Sortase"/>
    <property type="match status" value="1"/>
</dbReference>
<dbReference type="EMBL" id="LUCQ01000048">
    <property type="protein sequence ID" value="OAO81563.1"/>
    <property type="molecule type" value="Genomic_DNA"/>
</dbReference>